<keyword evidence="3" id="KW-1185">Reference proteome</keyword>
<keyword evidence="1" id="KW-1133">Transmembrane helix</keyword>
<protein>
    <submittedName>
        <fullName evidence="2">Uncharacterized protein</fullName>
    </submittedName>
</protein>
<dbReference type="AlphaFoldDB" id="A0ABD6D9T9"/>
<name>A0ABD6D9T9_9EURY</name>
<comment type="caution">
    <text evidence="2">The sequence shown here is derived from an EMBL/GenBank/DDBJ whole genome shotgun (WGS) entry which is preliminary data.</text>
</comment>
<dbReference type="EMBL" id="JBHUDM010000004">
    <property type="protein sequence ID" value="MFD1643086.1"/>
    <property type="molecule type" value="Genomic_DNA"/>
</dbReference>
<feature type="transmembrane region" description="Helical" evidence="1">
    <location>
        <begin position="6"/>
        <end position="26"/>
    </location>
</feature>
<evidence type="ECO:0000313" key="3">
    <source>
        <dbReference type="Proteomes" id="UP001597052"/>
    </source>
</evidence>
<organism evidence="2 3">
    <name type="scientific">Halohasta litorea</name>
    <dbReference type="NCBI Taxonomy" id="869891"/>
    <lineage>
        <taxon>Archaea</taxon>
        <taxon>Methanobacteriati</taxon>
        <taxon>Methanobacteriota</taxon>
        <taxon>Stenosarchaea group</taxon>
        <taxon>Halobacteria</taxon>
        <taxon>Halobacteriales</taxon>
        <taxon>Haloferacaceae</taxon>
        <taxon>Halohasta</taxon>
    </lineage>
</organism>
<keyword evidence="1" id="KW-0812">Transmembrane</keyword>
<dbReference type="RefSeq" id="WP_256396387.1">
    <property type="nucleotide sequence ID" value="NZ_JANHDJ010000004.1"/>
</dbReference>
<sequence length="112" mass="12064">MLYLGLLAGSGLLLAPVVASVIYLDATRRGMWDGRRPLLAGVVGLGSFAGFLVPYGFQEQLGYIYYIVLKPRPITVHPLEWVIVSIATGLLLSGVVGCAYLVGSRFRPPQSN</sequence>
<dbReference type="Proteomes" id="UP001597052">
    <property type="component" value="Unassembled WGS sequence"/>
</dbReference>
<evidence type="ECO:0000313" key="2">
    <source>
        <dbReference type="EMBL" id="MFD1643086.1"/>
    </source>
</evidence>
<keyword evidence="1" id="KW-0472">Membrane</keyword>
<proteinExistence type="predicted"/>
<gene>
    <name evidence="2" type="ORF">ACFSBW_14510</name>
</gene>
<evidence type="ECO:0000256" key="1">
    <source>
        <dbReference type="SAM" id="Phobius"/>
    </source>
</evidence>
<accession>A0ABD6D9T9</accession>
<feature type="transmembrane region" description="Helical" evidence="1">
    <location>
        <begin position="81"/>
        <end position="102"/>
    </location>
</feature>
<reference evidence="2 3" key="1">
    <citation type="journal article" date="2019" name="Int. J. Syst. Evol. Microbiol.">
        <title>The Global Catalogue of Microorganisms (GCM) 10K type strain sequencing project: providing services to taxonomists for standard genome sequencing and annotation.</title>
        <authorList>
            <consortium name="The Broad Institute Genomics Platform"/>
            <consortium name="The Broad Institute Genome Sequencing Center for Infectious Disease"/>
            <person name="Wu L."/>
            <person name="Ma J."/>
        </authorList>
    </citation>
    <scope>NUCLEOTIDE SEQUENCE [LARGE SCALE GENOMIC DNA]</scope>
    <source>
        <strain evidence="2 3">CGMCC 1.10593</strain>
    </source>
</reference>
<feature type="transmembrane region" description="Helical" evidence="1">
    <location>
        <begin position="38"/>
        <end position="57"/>
    </location>
</feature>